<protein>
    <submittedName>
        <fullName evidence="3">Uncharacterized protein</fullName>
    </submittedName>
</protein>
<keyword evidence="2" id="KW-1133">Transmembrane helix</keyword>
<organism evidence="3 4">
    <name type="scientific">Parathielavia appendiculata</name>
    <dbReference type="NCBI Taxonomy" id="2587402"/>
    <lineage>
        <taxon>Eukaryota</taxon>
        <taxon>Fungi</taxon>
        <taxon>Dikarya</taxon>
        <taxon>Ascomycota</taxon>
        <taxon>Pezizomycotina</taxon>
        <taxon>Sordariomycetes</taxon>
        <taxon>Sordariomycetidae</taxon>
        <taxon>Sordariales</taxon>
        <taxon>Chaetomiaceae</taxon>
        <taxon>Parathielavia</taxon>
    </lineage>
</organism>
<feature type="compositionally biased region" description="Polar residues" evidence="1">
    <location>
        <begin position="100"/>
        <end position="121"/>
    </location>
</feature>
<feature type="compositionally biased region" description="Basic and acidic residues" evidence="1">
    <location>
        <begin position="1"/>
        <end position="10"/>
    </location>
</feature>
<dbReference type="AlphaFoldDB" id="A0AAN6Z2Z3"/>
<dbReference type="GeneID" id="87824403"/>
<feature type="compositionally biased region" description="Low complexity" evidence="1">
    <location>
        <begin position="125"/>
        <end position="145"/>
    </location>
</feature>
<sequence>MTVSERRSPKDSPYGVPSSLLPPASPLISPSPSPPPPLSDSPDPASTSDAPLPPPISTPIETLAPEPDGNTQFDLPAVTTKPAPSSSSSSSSTPLGPLFISSSTVGTSQPLTTPPNKTFTTHRLPLSSPVSTSHSPSISTSTEGSDIIGLGSSNDNNNNFNLVKIAVPSVAGGVVLFFAVFAACWWLFVARVKARAEKARQQREAKGKGREVVVVRGPIMDANYHMNGGFAELGEGSGTQGQVRGGGLGEQQHQQELGYAPYGIGRYEAHELMRSGDSRGRRWDGEENYRSVTGLGIQGGKMAPALAPELPANYEGDRYWHGV</sequence>
<evidence type="ECO:0000313" key="3">
    <source>
        <dbReference type="EMBL" id="KAK4122139.1"/>
    </source>
</evidence>
<reference evidence="3" key="2">
    <citation type="submission" date="2023-05" db="EMBL/GenBank/DDBJ databases">
        <authorList>
            <consortium name="Lawrence Berkeley National Laboratory"/>
            <person name="Steindorff A."/>
            <person name="Hensen N."/>
            <person name="Bonometti L."/>
            <person name="Westerberg I."/>
            <person name="Brannstrom I.O."/>
            <person name="Guillou S."/>
            <person name="Cros-Aarteil S."/>
            <person name="Calhoun S."/>
            <person name="Haridas S."/>
            <person name="Kuo A."/>
            <person name="Mondo S."/>
            <person name="Pangilinan J."/>
            <person name="Riley R."/>
            <person name="Labutti K."/>
            <person name="Andreopoulos B."/>
            <person name="Lipzen A."/>
            <person name="Chen C."/>
            <person name="Yanf M."/>
            <person name="Daum C."/>
            <person name="Ng V."/>
            <person name="Clum A."/>
            <person name="Ohm R."/>
            <person name="Martin F."/>
            <person name="Silar P."/>
            <person name="Natvig D."/>
            <person name="Lalanne C."/>
            <person name="Gautier V."/>
            <person name="Ament-Velasquez S.L."/>
            <person name="Kruys A."/>
            <person name="Hutchinson M.I."/>
            <person name="Powell A.J."/>
            <person name="Barry K."/>
            <person name="Miller A.N."/>
            <person name="Grigoriev I.V."/>
            <person name="Debuchy R."/>
            <person name="Gladieux P."/>
            <person name="Thoren M.H."/>
            <person name="Johannesson H."/>
        </authorList>
    </citation>
    <scope>NUCLEOTIDE SEQUENCE</scope>
    <source>
        <strain evidence="3">CBS 731.68</strain>
    </source>
</reference>
<evidence type="ECO:0000256" key="1">
    <source>
        <dbReference type="SAM" id="MobiDB-lite"/>
    </source>
</evidence>
<feature type="compositionally biased region" description="Low complexity" evidence="1">
    <location>
        <begin position="40"/>
        <end position="50"/>
    </location>
</feature>
<feature type="compositionally biased region" description="Pro residues" evidence="1">
    <location>
        <begin position="23"/>
        <end position="39"/>
    </location>
</feature>
<reference evidence="3" key="1">
    <citation type="journal article" date="2023" name="Mol. Phylogenet. Evol.">
        <title>Genome-scale phylogeny and comparative genomics of the fungal order Sordariales.</title>
        <authorList>
            <person name="Hensen N."/>
            <person name="Bonometti L."/>
            <person name="Westerberg I."/>
            <person name="Brannstrom I.O."/>
            <person name="Guillou S."/>
            <person name="Cros-Aarteil S."/>
            <person name="Calhoun S."/>
            <person name="Haridas S."/>
            <person name="Kuo A."/>
            <person name="Mondo S."/>
            <person name="Pangilinan J."/>
            <person name="Riley R."/>
            <person name="LaButti K."/>
            <person name="Andreopoulos B."/>
            <person name="Lipzen A."/>
            <person name="Chen C."/>
            <person name="Yan M."/>
            <person name="Daum C."/>
            <person name="Ng V."/>
            <person name="Clum A."/>
            <person name="Steindorff A."/>
            <person name="Ohm R.A."/>
            <person name="Martin F."/>
            <person name="Silar P."/>
            <person name="Natvig D.O."/>
            <person name="Lalanne C."/>
            <person name="Gautier V."/>
            <person name="Ament-Velasquez S.L."/>
            <person name="Kruys A."/>
            <person name="Hutchinson M.I."/>
            <person name="Powell A.J."/>
            <person name="Barry K."/>
            <person name="Miller A.N."/>
            <person name="Grigoriev I.V."/>
            <person name="Debuchy R."/>
            <person name="Gladieux P."/>
            <person name="Hiltunen Thoren M."/>
            <person name="Johannesson H."/>
        </authorList>
    </citation>
    <scope>NUCLEOTIDE SEQUENCE</scope>
    <source>
        <strain evidence="3">CBS 731.68</strain>
    </source>
</reference>
<keyword evidence="4" id="KW-1185">Reference proteome</keyword>
<evidence type="ECO:0000313" key="4">
    <source>
        <dbReference type="Proteomes" id="UP001302602"/>
    </source>
</evidence>
<comment type="caution">
    <text evidence="3">The sequence shown here is derived from an EMBL/GenBank/DDBJ whole genome shotgun (WGS) entry which is preliminary data.</text>
</comment>
<gene>
    <name evidence="3" type="ORF">N657DRAFT_492143</name>
</gene>
<dbReference type="EMBL" id="MU853231">
    <property type="protein sequence ID" value="KAK4122139.1"/>
    <property type="molecule type" value="Genomic_DNA"/>
</dbReference>
<dbReference type="Proteomes" id="UP001302602">
    <property type="component" value="Unassembled WGS sequence"/>
</dbReference>
<feature type="transmembrane region" description="Helical" evidence="2">
    <location>
        <begin position="165"/>
        <end position="188"/>
    </location>
</feature>
<dbReference type="RefSeq" id="XP_062645910.1">
    <property type="nucleotide sequence ID" value="XM_062787633.1"/>
</dbReference>
<evidence type="ECO:0000256" key="2">
    <source>
        <dbReference type="SAM" id="Phobius"/>
    </source>
</evidence>
<name>A0AAN6Z2Z3_9PEZI</name>
<feature type="region of interest" description="Disordered" evidence="1">
    <location>
        <begin position="1"/>
        <end position="150"/>
    </location>
</feature>
<accession>A0AAN6Z2Z3</accession>
<proteinExistence type="predicted"/>
<keyword evidence="2" id="KW-0472">Membrane</keyword>
<keyword evidence="2" id="KW-0812">Transmembrane</keyword>